<accession>A0A953JF61</accession>
<protein>
    <submittedName>
        <fullName evidence="3">YggT family protein</fullName>
    </submittedName>
</protein>
<reference evidence="3" key="1">
    <citation type="journal article" date="2021" name="bioRxiv">
        <title>Unraveling nitrogen, sulfur and carbon metabolic pathways and microbial community transcriptional responses to substrate deprivation and toxicity stresses in a bioreactor mimicking anoxic brackish coastal sediment conditions.</title>
        <authorList>
            <person name="Martins P.D."/>
            <person name="Echeveste M.J."/>
            <person name="Arshad A."/>
            <person name="Kurth J."/>
            <person name="Ouboter H."/>
            <person name="Jetten M.S.M."/>
            <person name="Welte C.U."/>
        </authorList>
    </citation>
    <scope>NUCLEOTIDE SEQUENCE</scope>
    <source>
        <strain evidence="3">MAG_39</strain>
    </source>
</reference>
<dbReference type="EMBL" id="JAIOIV010000121">
    <property type="protein sequence ID" value="MBZ0157599.1"/>
    <property type="molecule type" value="Genomic_DNA"/>
</dbReference>
<dbReference type="PANTHER" id="PTHR33219:SF14">
    <property type="entry name" value="PROTEIN COFACTOR ASSEMBLY OF COMPLEX C SUBUNIT B CCB3, CHLOROPLASTIC-RELATED"/>
    <property type="match status" value="1"/>
</dbReference>
<dbReference type="AlphaFoldDB" id="A0A953JF61"/>
<feature type="transmembrane region" description="Helical" evidence="2">
    <location>
        <begin position="62"/>
        <end position="83"/>
    </location>
</feature>
<reference evidence="3" key="2">
    <citation type="submission" date="2021-08" db="EMBL/GenBank/DDBJ databases">
        <authorList>
            <person name="Dalcin Martins P."/>
        </authorList>
    </citation>
    <scope>NUCLEOTIDE SEQUENCE</scope>
    <source>
        <strain evidence="3">MAG_39</strain>
    </source>
</reference>
<comment type="similarity">
    <text evidence="1">Belongs to the YggT family.</text>
</comment>
<comment type="caution">
    <text evidence="3">The sequence shown here is derived from an EMBL/GenBank/DDBJ whole genome shotgun (WGS) entry which is preliminary data.</text>
</comment>
<dbReference type="PANTHER" id="PTHR33219">
    <property type="entry name" value="YLMG HOMOLOG PROTEIN 2, CHLOROPLASTIC"/>
    <property type="match status" value="1"/>
</dbReference>
<gene>
    <name evidence="3" type="ORF">K8I29_15480</name>
</gene>
<evidence type="ECO:0000313" key="3">
    <source>
        <dbReference type="EMBL" id="MBZ0157599.1"/>
    </source>
</evidence>
<sequence length="104" mass="11878">MFVFANFIIAVANIVNIVLDIYYWIVIIAALVSWVNPDPYNPIVRFLYSVTDPVLRPIRRLIGYRLGPIDISPLIVILAIIFIQRFLIRSLIEFAYTLKGGAVL</sequence>
<dbReference type="InterPro" id="IPR003425">
    <property type="entry name" value="CCB3/YggT"/>
</dbReference>
<dbReference type="Proteomes" id="UP000705867">
    <property type="component" value="Unassembled WGS sequence"/>
</dbReference>
<evidence type="ECO:0000256" key="2">
    <source>
        <dbReference type="SAM" id="Phobius"/>
    </source>
</evidence>
<keyword evidence="2" id="KW-0812">Transmembrane</keyword>
<dbReference type="Pfam" id="PF02325">
    <property type="entry name" value="CCB3_YggT"/>
    <property type="match status" value="1"/>
</dbReference>
<name>A0A953JF61_9BACT</name>
<dbReference type="GO" id="GO:0016020">
    <property type="term" value="C:membrane"/>
    <property type="evidence" value="ECO:0007669"/>
    <property type="project" value="InterPro"/>
</dbReference>
<keyword evidence="2" id="KW-1133">Transmembrane helix</keyword>
<evidence type="ECO:0000256" key="1">
    <source>
        <dbReference type="ARBA" id="ARBA00010894"/>
    </source>
</evidence>
<proteinExistence type="inferred from homology"/>
<feature type="transmembrane region" description="Helical" evidence="2">
    <location>
        <begin position="7"/>
        <end position="35"/>
    </location>
</feature>
<organism evidence="3 4">
    <name type="scientific">Candidatus Nitrobium versatile</name>
    <dbReference type="NCBI Taxonomy" id="2884831"/>
    <lineage>
        <taxon>Bacteria</taxon>
        <taxon>Pseudomonadati</taxon>
        <taxon>Nitrospirota</taxon>
        <taxon>Nitrospiria</taxon>
        <taxon>Nitrospirales</taxon>
        <taxon>Nitrospiraceae</taxon>
        <taxon>Candidatus Nitrobium</taxon>
    </lineage>
</organism>
<keyword evidence="2" id="KW-0472">Membrane</keyword>
<evidence type="ECO:0000313" key="4">
    <source>
        <dbReference type="Proteomes" id="UP000705867"/>
    </source>
</evidence>